<proteinExistence type="predicted"/>
<name>A0A6C0JZD6_9ZZZZ</name>
<reference evidence="1" key="1">
    <citation type="journal article" date="2020" name="Nature">
        <title>Giant virus diversity and host interactions through global metagenomics.</title>
        <authorList>
            <person name="Schulz F."/>
            <person name="Roux S."/>
            <person name="Paez-Espino D."/>
            <person name="Jungbluth S."/>
            <person name="Walsh D.A."/>
            <person name="Denef V.J."/>
            <person name="McMahon K.D."/>
            <person name="Konstantinidis K.T."/>
            <person name="Eloe-Fadrosh E.A."/>
            <person name="Kyrpides N.C."/>
            <person name="Woyke T."/>
        </authorList>
    </citation>
    <scope>NUCLEOTIDE SEQUENCE</scope>
    <source>
        <strain evidence="1">GVMAG-S-1101164-67</strain>
    </source>
</reference>
<accession>A0A6C0JZD6</accession>
<dbReference type="EMBL" id="MN740752">
    <property type="protein sequence ID" value="QHU10261.1"/>
    <property type="molecule type" value="Genomic_DNA"/>
</dbReference>
<protein>
    <submittedName>
        <fullName evidence="1">Uncharacterized protein</fullName>
    </submittedName>
</protein>
<dbReference type="AlphaFoldDB" id="A0A6C0JZD6"/>
<evidence type="ECO:0000313" key="1">
    <source>
        <dbReference type="EMBL" id="QHU10261.1"/>
    </source>
</evidence>
<sequence length="65" mass="7214">MTDVNPKIDYCVKKHQSTSSRTVATCSSSVQYNKINTGGNDPTISKKMLYAQLVRSNNYKTGVLK</sequence>
<organism evidence="1">
    <name type="scientific">viral metagenome</name>
    <dbReference type="NCBI Taxonomy" id="1070528"/>
    <lineage>
        <taxon>unclassified sequences</taxon>
        <taxon>metagenomes</taxon>
        <taxon>organismal metagenomes</taxon>
    </lineage>
</organism>